<dbReference type="EMBL" id="JANBUN010003236">
    <property type="protein sequence ID" value="KAJ2791816.1"/>
    <property type="molecule type" value="Genomic_DNA"/>
</dbReference>
<name>A0ACC1KMU1_9FUNG</name>
<evidence type="ECO:0000313" key="2">
    <source>
        <dbReference type="Proteomes" id="UP001140087"/>
    </source>
</evidence>
<feature type="non-terminal residue" evidence="1">
    <location>
        <position position="109"/>
    </location>
</feature>
<evidence type="ECO:0000313" key="1">
    <source>
        <dbReference type="EMBL" id="KAJ2791816.1"/>
    </source>
</evidence>
<keyword evidence="2" id="KW-1185">Reference proteome</keyword>
<gene>
    <name evidence="1" type="ORF">H4R21_006257</name>
</gene>
<dbReference type="Proteomes" id="UP001140087">
    <property type="component" value="Unassembled WGS sequence"/>
</dbReference>
<organism evidence="1 2">
    <name type="scientific">Coemansia helicoidea</name>
    <dbReference type="NCBI Taxonomy" id="1286919"/>
    <lineage>
        <taxon>Eukaryota</taxon>
        <taxon>Fungi</taxon>
        <taxon>Fungi incertae sedis</taxon>
        <taxon>Zoopagomycota</taxon>
        <taxon>Kickxellomycotina</taxon>
        <taxon>Kickxellomycetes</taxon>
        <taxon>Kickxellales</taxon>
        <taxon>Kickxellaceae</taxon>
        <taxon>Coemansia</taxon>
    </lineage>
</organism>
<accession>A0ACC1KMU1</accession>
<comment type="caution">
    <text evidence="1">The sequence shown here is derived from an EMBL/GenBank/DDBJ whole genome shotgun (WGS) entry which is preliminary data.</text>
</comment>
<feature type="non-terminal residue" evidence="1">
    <location>
        <position position="1"/>
    </location>
</feature>
<sequence length="109" mass="12265">SFVARLQHLETLDFAGIRVDKLPADMSIAPSDAHEPLEPLNTSLQKLTLRFDNRSKSLDAVAAAKYLLMRLPNLTLFSVAGVPVKPVHDFAREYSQFYPHLKNAESVFR</sequence>
<protein>
    <submittedName>
        <fullName evidence="1">Uncharacterized protein</fullName>
    </submittedName>
</protein>
<reference evidence="1" key="1">
    <citation type="submission" date="2022-07" db="EMBL/GenBank/DDBJ databases">
        <title>Phylogenomic reconstructions and comparative analyses of Kickxellomycotina fungi.</title>
        <authorList>
            <person name="Reynolds N.K."/>
            <person name="Stajich J.E."/>
            <person name="Barry K."/>
            <person name="Grigoriev I.V."/>
            <person name="Crous P."/>
            <person name="Smith M.E."/>
        </authorList>
    </citation>
    <scope>NUCLEOTIDE SEQUENCE</scope>
    <source>
        <strain evidence="1">BCRC 34780</strain>
    </source>
</reference>
<proteinExistence type="predicted"/>